<dbReference type="EMBL" id="JBHTIW010000001">
    <property type="protein sequence ID" value="MFD0918203.1"/>
    <property type="molecule type" value="Genomic_DNA"/>
</dbReference>
<sequence length="69" mass="7590">MAATLFGLAAKTEAGEPDPDRVRVWGMEIPDGAVLFWKEGERSQFALFDTAADAEARFGALFDLVLFRP</sequence>
<protein>
    <submittedName>
        <fullName evidence="1">Uncharacterized protein</fullName>
    </submittedName>
</protein>
<evidence type="ECO:0000313" key="2">
    <source>
        <dbReference type="Proteomes" id="UP001597018"/>
    </source>
</evidence>
<proteinExistence type="predicted"/>
<keyword evidence="2" id="KW-1185">Reference proteome</keyword>
<evidence type="ECO:0000313" key="1">
    <source>
        <dbReference type="EMBL" id="MFD0918203.1"/>
    </source>
</evidence>
<dbReference type="RefSeq" id="WP_263250163.1">
    <property type="nucleotide sequence ID" value="NZ_BAABLT010000034.1"/>
</dbReference>
<accession>A0ABW3FKA8</accession>
<name>A0ABW3FKA8_9PSEU</name>
<comment type="caution">
    <text evidence="1">The sequence shown here is derived from an EMBL/GenBank/DDBJ whole genome shotgun (WGS) entry which is preliminary data.</text>
</comment>
<gene>
    <name evidence="1" type="ORF">ACFQ16_00460</name>
</gene>
<reference evidence="2" key="1">
    <citation type="journal article" date="2019" name="Int. J. Syst. Evol. Microbiol.">
        <title>The Global Catalogue of Microorganisms (GCM) 10K type strain sequencing project: providing services to taxonomists for standard genome sequencing and annotation.</title>
        <authorList>
            <consortium name="The Broad Institute Genomics Platform"/>
            <consortium name="The Broad Institute Genome Sequencing Center for Infectious Disease"/>
            <person name="Wu L."/>
            <person name="Ma J."/>
        </authorList>
    </citation>
    <scope>NUCLEOTIDE SEQUENCE [LARGE SCALE GENOMIC DNA]</scope>
    <source>
        <strain evidence="2">CCUG 56401</strain>
    </source>
</reference>
<organism evidence="1 2">
    <name type="scientific">Saccharopolyspora rosea</name>
    <dbReference type="NCBI Taxonomy" id="524884"/>
    <lineage>
        <taxon>Bacteria</taxon>
        <taxon>Bacillati</taxon>
        <taxon>Actinomycetota</taxon>
        <taxon>Actinomycetes</taxon>
        <taxon>Pseudonocardiales</taxon>
        <taxon>Pseudonocardiaceae</taxon>
        <taxon>Saccharopolyspora</taxon>
    </lineage>
</organism>
<dbReference type="Proteomes" id="UP001597018">
    <property type="component" value="Unassembled WGS sequence"/>
</dbReference>